<dbReference type="InterPro" id="IPR052913">
    <property type="entry name" value="Glycopeptide_resist_protein"/>
</dbReference>
<protein>
    <submittedName>
        <fullName evidence="4">VanW family protein</fullName>
    </submittedName>
</protein>
<sequence length="549" mass="60684">MQQRATQPARRGQHNYTDRRHPLAQATSRRPVPPRSTTGRNTQGRSVQARPTQGRNGPGRPSGVNNGARPSSGRHGRGGNSHRRIIGAVILVALIAVLWYALDTMITIGIGTPRFYNVYVNGVSLRGYTHDEGVALFDTIEEEWQNKSYELYYGDDSWTFSPATVSAQLNVDTVLERAWNYGRVGSLSYRKSQIKSLNSNPYYFESDITYDESQLEAFIAGIHEAVDTDPVNAEVAADVNGPRVVTQSQTGLQLQDEETRELLRTVLLYGSEEERVELPVEVTEPSLTTQEAEATLGSGEPIAECTTSIEGSRSNRKTNVRVALSRFNGLKVDPGETVSFNAVALERTEANGYKEAIEYSEGESTTGIGGGTCQASTTLYGALLQAGVTIIERHNHSMTVGYVDPSMDAAVTDSGSKDLVFRNDSDLPIYIYTSVTDTTATVTIYGERPEYRYEFYSVVTEDNIQPNAETVRTDETGEYATYTDEKVLVTEGKTGMRSQLWRESYDWDTNELVDSVQISSDYYSPGRNIYYVGVQVRPTATPSLTTGTW</sequence>
<evidence type="ECO:0000259" key="3">
    <source>
        <dbReference type="Pfam" id="PF12229"/>
    </source>
</evidence>
<evidence type="ECO:0000313" key="5">
    <source>
        <dbReference type="Proteomes" id="UP000824260"/>
    </source>
</evidence>
<dbReference type="PANTHER" id="PTHR35788">
    <property type="entry name" value="EXPORTED PROTEIN-RELATED"/>
    <property type="match status" value="1"/>
</dbReference>
<keyword evidence="2" id="KW-0472">Membrane</keyword>
<dbReference type="Pfam" id="PF12229">
    <property type="entry name" value="PG_binding_4"/>
    <property type="match status" value="1"/>
</dbReference>
<dbReference type="InterPro" id="IPR022029">
    <property type="entry name" value="YoaR-like_PG-bd"/>
</dbReference>
<feature type="compositionally biased region" description="Polar residues" evidence="1">
    <location>
        <begin position="35"/>
        <end position="55"/>
    </location>
</feature>
<evidence type="ECO:0000256" key="2">
    <source>
        <dbReference type="SAM" id="Phobius"/>
    </source>
</evidence>
<proteinExistence type="predicted"/>
<dbReference type="Proteomes" id="UP000824260">
    <property type="component" value="Unassembled WGS sequence"/>
</dbReference>
<accession>A0A9D0ZKI2</accession>
<organism evidence="4 5">
    <name type="scientific">Candidatus Pullichristensenella stercorigallinarum</name>
    <dbReference type="NCBI Taxonomy" id="2840909"/>
    <lineage>
        <taxon>Bacteria</taxon>
        <taxon>Bacillati</taxon>
        <taxon>Bacillota</taxon>
        <taxon>Clostridia</taxon>
        <taxon>Candidatus Pullichristensenella</taxon>
    </lineage>
</organism>
<dbReference type="AlphaFoldDB" id="A0A9D0ZKI2"/>
<feature type="region of interest" description="Disordered" evidence="1">
    <location>
        <begin position="1"/>
        <end position="80"/>
    </location>
</feature>
<evidence type="ECO:0000256" key="1">
    <source>
        <dbReference type="SAM" id="MobiDB-lite"/>
    </source>
</evidence>
<dbReference type="PANTHER" id="PTHR35788:SF1">
    <property type="entry name" value="EXPORTED PROTEIN"/>
    <property type="match status" value="1"/>
</dbReference>
<keyword evidence="2" id="KW-0812">Transmembrane</keyword>
<feature type="transmembrane region" description="Helical" evidence="2">
    <location>
        <begin position="85"/>
        <end position="102"/>
    </location>
</feature>
<gene>
    <name evidence="4" type="ORF">IAA52_01935</name>
</gene>
<reference evidence="4" key="1">
    <citation type="submission" date="2020-10" db="EMBL/GenBank/DDBJ databases">
        <authorList>
            <person name="Gilroy R."/>
        </authorList>
    </citation>
    <scope>NUCLEOTIDE SEQUENCE</scope>
    <source>
        <strain evidence="4">ChiSjej6B24-2974</strain>
    </source>
</reference>
<reference evidence="4" key="2">
    <citation type="journal article" date="2021" name="PeerJ">
        <title>Extensive microbial diversity within the chicken gut microbiome revealed by metagenomics and culture.</title>
        <authorList>
            <person name="Gilroy R."/>
            <person name="Ravi A."/>
            <person name="Getino M."/>
            <person name="Pursley I."/>
            <person name="Horton D.L."/>
            <person name="Alikhan N.F."/>
            <person name="Baker D."/>
            <person name="Gharbi K."/>
            <person name="Hall N."/>
            <person name="Watson M."/>
            <person name="Adriaenssens E.M."/>
            <person name="Foster-Nyarko E."/>
            <person name="Jarju S."/>
            <person name="Secka A."/>
            <person name="Antonio M."/>
            <person name="Oren A."/>
            <person name="Chaudhuri R.R."/>
            <person name="La Ragione R."/>
            <person name="Hildebrand F."/>
            <person name="Pallen M.J."/>
        </authorList>
    </citation>
    <scope>NUCLEOTIDE SEQUENCE</scope>
    <source>
        <strain evidence="4">ChiSjej6B24-2974</strain>
    </source>
</reference>
<evidence type="ECO:0000313" key="4">
    <source>
        <dbReference type="EMBL" id="HIQ81842.1"/>
    </source>
</evidence>
<dbReference type="Pfam" id="PF04294">
    <property type="entry name" value="VanW"/>
    <property type="match status" value="1"/>
</dbReference>
<keyword evidence="2" id="KW-1133">Transmembrane helix</keyword>
<dbReference type="EMBL" id="DVFZ01000020">
    <property type="protein sequence ID" value="HIQ81842.1"/>
    <property type="molecule type" value="Genomic_DNA"/>
</dbReference>
<name>A0A9D0ZKI2_9FIRM</name>
<feature type="domain" description="YoaR-like putative peptidoglycan binding" evidence="3">
    <location>
        <begin position="158"/>
        <end position="270"/>
    </location>
</feature>
<dbReference type="InterPro" id="IPR007391">
    <property type="entry name" value="Vancomycin_resist_VanW"/>
</dbReference>
<comment type="caution">
    <text evidence="4">The sequence shown here is derived from an EMBL/GenBank/DDBJ whole genome shotgun (WGS) entry which is preliminary data.</text>
</comment>